<name>A0ABT2ERT1_9BACT</name>
<evidence type="ECO:0000313" key="1">
    <source>
        <dbReference type="EMBL" id="MCS3920678.1"/>
    </source>
</evidence>
<protein>
    <recommendedName>
        <fullName evidence="3">Type I-B CRISPR-associated protein Cas8b1/Cst1</fullName>
    </recommendedName>
</protein>
<evidence type="ECO:0008006" key="3">
    <source>
        <dbReference type="Google" id="ProtNLM"/>
    </source>
</evidence>
<keyword evidence="2" id="KW-1185">Reference proteome</keyword>
<accession>A0ABT2ERT1</accession>
<dbReference type="RefSeq" id="WP_259100673.1">
    <property type="nucleotide sequence ID" value="NZ_CP130454.1"/>
</dbReference>
<reference evidence="1 2" key="1">
    <citation type="submission" date="2022-08" db="EMBL/GenBank/DDBJ databases">
        <title>Bacterial and archaeal communities from various locations to study Microbial Dark Matter (Phase II).</title>
        <authorList>
            <person name="Stepanauskas R."/>
        </authorList>
    </citation>
    <scope>NUCLEOTIDE SEQUENCE [LARGE SCALE GENOMIC DNA]</scope>
    <source>
        <strain evidence="1 2">PD1</strain>
    </source>
</reference>
<dbReference type="EMBL" id="JANUCP010000006">
    <property type="protein sequence ID" value="MCS3920678.1"/>
    <property type="molecule type" value="Genomic_DNA"/>
</dbReference>
<comment type="caution">
    <text evidence="1">The sequence shown here is derived from an EMBL/GenBank/DDBJ whole genome shotgun (WGS) entry which is preliminary data.</text>
</comment>
<sequence length="529" mass="60624">MTLKAIWRMRNDPWIDNGLELFGHIVEEIQKQHPRVVQVRWEPEALEITVQNMQRFVELLDDALRQRIAITVFYMAERKGEKRPDLKPFVGFNQQPPAQHPPTYQEAKRREFLQEVFSFPASQGRGEPKSCLLCGERINSDSKKLTLSVYPFVTKIRALSGARSKWSGEGLSGFTPHPIVCPFCYLLGSLVWADDALLYLCDIGGTDGNAVILLPAPLASNLMRLREVKASYRPRYGERRTNVRFKRKPRREGQPEEEREVQDGPYSLLLAFLERVMDEIAERDEVTDLFTEVQRRVSEGWLILSIPQGRLKNITAHNLILDEPTLRLLAKLVEQGNLPYAHCISEIWVTDEKGKRLQDIVPDLHEQMAKAILTDNFDLFAQTFVPKPRRQLRFPFAIESIVENLITLWRWSNMDAQTLEIVKKAGRALARIAASKKQPVLLYALERVRSSSDLLEVLKEGVHRLIGLEAEEMRYISLDALEQLTELLHQITDARQFADLKNTLIIFAGIAYAKDTMTESRQTLTGGEA</sequence>
<proteinExistence type="predicted"/>
<organism evidence="1 2">
    <name type="scientific">Candidatus Fervidibacter sacchari</name>
    <dbReference type="NCBI Taxonomy" id="1448929"/>
    <lineage>
        <taxon>Bacteria</taxon>
        <taxon>Candidatus Fervidibacterota</taxon>
        <taxon>Candidatus Fervidibacter</taxon>
    </lineage>
</organism>
<dbReference type="Proteomes" id="UP001204798">
    <property type="component" value="Unassembled WGS sequence"/>
</dbReference>
<evidence type="ECO:0000313" key="2">
    <source>
        <dbReference type="Proteomes" id="UP001204798"/>
    </source>
</evidence>
<gene>
    <name evidence="1" type="ORF">M2350_003113</name>
</gene>